<dbReference type="RefSeq" id="WP_258293983.1">
    <property type="nucleotide sequence ID" value="NZ_JANKJG010000004.1"/>
</dbReference>
<sequence length="248" mass="26798">MSDSAPSKFPSVGRILAGVLVFQLGLGVLLIIGDMSDAGLSLPSFGPGQPQLTEPVRPGDQRRTFDPDRPRPFGPSEPLPERLMLTELEGGTYRLEGTIAPDDATRISALITASVPAPDRLVLQSPGGSVADALELGRFIREQNIATEMRADEVCYSACPYLLAAGITRTIAESASVGVHQHYFGQSTILPASFAVEDIQRGQGEVMTYLDEMGIDPLVMQHALTTPPDEIYVLLPEELTRYNFVESE</sequence>
<feature type="compositionally biased region" description="Basic and acidic residues" evidence="1">
    <location>
        <begin position="57"/>
        <end position="71"/>
    </location>
</feature>
<organism evidence="3 4">
    <name type="scientific">Pseudosulfitobacter koreensis</name>
    <dbReference type="NCBI Taxonomy" id="2968472"/>
    <lineage>
        <taxon>Bacteria</taxon>
        <taxon>Pseudomonadati</taxon>
        <taxon>Pseudomonadota</taxon>
        <taxon>Alphaproteobacteria</taxon>
        <taxon>Rhodobacterales</taxon>
        <taxon>Roseobacteraceae</taxon>
        <taxon>Pseudosulfitobacter</taxon>
    </lineage>
</organism>
<evidence type="ECO:0008006" key="5">
    <source>
        <dbReference type="Google" id="ProtNLM"/>
    </source>
</evidence>
<keyword evidence="2" id="KW-0472">Membrane</keyword>
<dbReference type="EMBL" id="JANKJG010000004">
    <property type="protein sequence ID" value="MCR8826292.1"/>
    <property type="molecule type" value="Genomic_DNA"/>
</dbReference>
<proteinExistence type="predicted"/>
<gene>
    <name evidence="3" type="ORF">NTA49_07055</name>
</gene>
<dbReference type="InterPro" id="IPR029045">
    <property type="entry name" value="ClpP/crotonase-like_dom_sf"/>
</dbReference>
<feature type="transmembrane region" description="Helical" evidence="2">
    <location>
        <begin position="12"/>
        <end position="32"/>
    </location>
</feature>
<dbReference type="Gene3D" id="3.90.226.10">
    <property type="entry name" value="2-enoyl-CoA Hydratase, Chain A, domain 1"/>
    <property type="match status" value="1"/>
</dbReference>
<keyword evidence="4" id="KW-1185">Reference proteome</keyword>
<protein>
    <recommendedName>
        <fullName evidence="5">Periplasmic protein-like protein</fullName>
    </recommendedName>
</protein>
<feature type="region of interest" description="Disordered" evidence="1">
    <location>
        <begin position="42"/>
        <end position="79"/>
    </location>
</feature>
<name>A0ABT1YZI1_9RHOB</name>
<accession>A0ABT1YZI1</accession>
<dbReference type="SUPFAM" id="SSF52096">
    <property type="entry name" value="ClpP/crotonase"/>
    <property type="match status" value="1"/>
</dbReference>
<keyword evidence="2" id="KW-0812">Transmembrane</keyword>
<keyword evidence="2" id="KW-1133">Transmembrane helix</keyword>
<evidence type="ECO:0000313" key="4">
    <source>
        <dbReference type="Proteomes" id="UP001165396"/>
    </source>
</evidence>
<evidence type="ECO:0000256" key="1">
    <source>
        <dbReference type="SAM" id="MobiDB-lite"/>
    </source>
</evidence>
<evidence type="ECO:0000256" key="2">
    <source>
        <dbReference type="SAM" id="Phobius"/>
    </source>
</evidence>
<dbReference type="Proteomes" id="UP001165396">
    <property type="component" value="Unassembled WGS sequence"/>
</dbReference>
<reference evidence="3" key="1">
    <citation type="submission" date="2022-07" db="EMBL/GenBank/DDBJ databases">
        <title>Pseudosulfitobacter sp. strain AP-MA-4, whole genome sequence.</title>
        <authorList>
            <person name="Jiang Y."/>
        </authorList>
    </citation>
    <scope>NUCLEOTIDE SEQUENCE</scope>
    <source>
        <strain evidence="3">AP-MA-4</strain>
    </source>
</reference>
<comment type="caution">
    <text evidence="3">The sequence shown here is derived from an EMBL/GenBank/DDBJ whole genome shotgun (WGS) entry which is preliminary data.</text>
</comment>
<evidence type="ECO:0000313" key="3">
    <source>
        <dbReference type="EMBL" id="MCR8826292.1"/>
    </source>
</evidence>